<organism evidence="8 9">
    <name type="scientific">Microbotryum saponariae</name>
    <dbReference type="NCBI Taxonomy" id="289078"/>
    <lineage>
        <taxon>Eukaryota</taxon>
        <taxon>Fungi</taxon>
        <taxon>Dikarya</taxon>
        <taxon>Basidiomycota</taxon>
        <taxon>Pucciniomycotina</taxon>
        <taxon>Microbotryomycetes</taxon>
        <taxon>Microbotryales</taxon>
        <taxon>Microbotryaceae</taxon>
        <taxon>Microbotryum</taxon>
    </lineage>
</organism>
<dbReference type="Pfam" id="PF08170">
    <property type="entry name" value="POPLD"/>
    <property type="match status" value="1"/>
</dbReference>
<feature type="domain" description="POP1 C-terminal" evidence="7">
    <location>
        <begin position="780"/>
        <end position="866"/>
    </location>
</feature>
<dbReference type="GO" id="GO:0005655">
    <property type="term" value="C:nucleolar ribonuclease P complex"/>
    <property type="evidence" value="ECO:0007669"/>
    <property type="project" value="InterPro"/>
</dbReference>
<dbReference type="OrthoDB" id="442863at2759"/>
<feature type="region of interest" description="Disordered" evidence="4">
    <location>
        <begin position="672"/>
        <end position="700"/>
    </location>
</feature>
<evidence type="ECO:0000259" key="5">
    <source>
        <dbReference type="Pfam" id="PF06978"/>
    </source>
</evidence>
<comment type="subcellular location">
    <subcellularLocation>
        <location evidence="1">Nucleus</location>
    </subcellularLocation>
</comment>
<keyword evidence="9" id="KW-1185">Reference proteome</keyword>
<name>A0A2X0MUA3_9BASI</name>
<accession>A0A2X0MUA3</accession>
<evidence type="ECO:0000256" key="2">
    <source>
        <dbReference type="ARBA" id="ARBA00022694"/>
    </source>
</evidence>
<dbReference type="Proteomes" id="UP000249723">
    <property type="component" value="Unassembled WGS sequence"/>
</dbReference>
<feature type="region of interest" description="Disordered" evidence="4">
    <location>
        <begin position="1"/>
        <end position="87"/>
    </location>
</feature>
<feature type="region of interest" description="Disordered" evidence="4">
    <location>
        <begin position="767"/>
        <end position="791"/>
    </location>
</feature>
<dbReference type="EMBL" id="FMWP01000094">
    <property type="protein sequence ID" value="SCZ97900.1"/>
    <property type="molecule type" value="Genomic_DNA"/>
</dbReference>
<feature type="domain" description="Pop1 N-terminal" evidence="5">
    <location>
        <begin position="93"/>
        <end position="174"/>
    </location>
</feature>
<evidence type="ECO:0000313" key="9">
    <source>
        <dbReference type="Proteomes" id="UP000249723"/>
    </source>
</evidence>
<feature type="compositionally biased region" description="Polar residues" evidence="4">
    <location>
        <begin position="25"/>
        <end position="35"/>
    </location>
</feature>
<feature type="compositionally biased region" description="Low complexity" evidence="4">
    <location>
        <begin position="37"/>
        <end position="57"/>
    </location>
</feature>
<keyword evidence="2" id="KW-0819">tRNA processing</keyword>
<dbReference type="PANTHER" id="PTHR22731:SF3">
    <property type="entry name" value="RIBONUCLEASES P_MRP PROTEIN SUBUNIT POP1"/>
    <property type="match status" value="1"/>
</dbReference>
<evidence type="ECO:0000259" key="6">
    <source>
        <dbReference type="Pfam" id="PF08170"/>
    </source>
</evidence>
<feature type="compositionally biased region" description="Acidic residues" evidence="4">
    <location>
        <begin position="778"/>
        <end position="791"/>
    </location>
</feature>
<evidence type="ECO:0000256" key="3">
    <source>
        <dbReference type="ARBA" id="ARBA00023242"/>
    </source>
</evidence>
<dbReference type="InterPro" id="IPR009723">
    <property type="entry name" value="Pop1_N"/>
</dbReference>
<sequence length="867" mass="95699">MAPKRPNDPSSDSVAPRRDYKRQRLQQQRTINVQLQRAPTSTSASRSGASAAAAAPTVRPPPRPARTTAAPRAGGSAARGNDQLPPTIDVDKFAQARSFEIEAMRRAIKSAKEANTQRAFQSLPRHLRRRAASHNIRRLPTRLRKRALAEVPKDAAKPKKVTRKMLGPRRRLRGRSKAAALLKRQRGKLWLETHVWHAKRTHMTTRWGHRLAIRPTEKAFRPSYRASVHGALVHDASYLQYIELTGPQDQLEHLVRLLCPLTPAGPASKRFTSGIRECRANVYPPRPHPDSLAPPPVLIGPACFIWDVAPPDATAMASPSASTSKAPSPGPPLRRLLVRLHPTFNKAVLDVIHTHLEQDPVTLAGIAARPLEQELLTFELTGHRSTEIIKACLKPTLANAHSKLDAWKRLDDKAGPAGVPTSMVLGLSVYDPRLSFPPKLAKASTNPSKPKNAKATTLLQPGTELAHVHDFWSPRVRAALRKPHYTKHDLDQRRAELLVPGTSLTAQAQDDRIPVLLVQCSLAAAPNAPEAMYGWTLIVPAGWGMAFWTSLVHAQSRVGGLQQVRQQSFEAGLATWPQDFVGTRAFDEYELAREVEDKGHWDRRPPAKRPSWAKLGTEAPWRAEVGQIVERRWKGQRVAAGARPGRSQKKSLWLVEAAIARGVEHVLMERERTEGRTKTTTKQAKGKGKEPSSVTTTKPTGASALVDEYVKRLVKEYDSASATKEAELLLETALVQCRVTPLGRGAPEELGLVYSLDQERRDKVANGLERKQASGGGDESDDGEDKEEEEDAALLCEVPSKADVMGRITSGGFSLARGRGHAIAVVPLFLYLDLIKRDANTSGRRRRMVVVRNRDGEVYRPCSLTLL</sequence>
<feature type="domain" description="Pop1 N-terminal" evidence="5">
    <location>
        <begin position="177"/>
        <end position="246"/>
    </location>
</feature>
<evidence type="ECO:0000256" key="1">
    <source>
        <dbReference type="ARBA" id="ARBA00004123"/>
    </source>
</evidence>
<dbReference type="Pfam" id="PF06978">
    <property type="entry name" value="POP1_N"/>
    <property type="match status" value="2"/>
</dbReference>
<dbReference type="GO" id="GO:0001682">
    <property type="term" value="P:tRNA 5'-leader removal"/>
    <property type="evidence" value="ECO:0007669"/>
    <property type="project" value="InterPro"/>
</dbReference>
<proteinExistence type="predicted"/>
<feature type="compositionally biased region" description="Low complexity" evidence="4">
    <location>
        <begin position="65"/>
        <end position="80"/>
    </location>
</feature>
<dbReference type="GO" id="GO:0000172">
    <property type="term" value="C:ribonuclease MRP complex"/>
    <property type="evidence" value="ECO:0007669"/>
    <property type="project" value="InterPro"/>
</dbReference>
<evidence type="ECO:0000259" key="7">
    <source>
        <dbReference type="Pfam" id="PF22770"/>
    </source>
</evidence>
<dbReference type="Pfam" id="PF22770">
    <property type="entry name" value="POP1_C"/>
    <property type="match status" value="1"/>
</dbReference>
<dbReference type="InterPro" id="IPR039182">
    <property type="entry name" value="Pop1"/>
</dbReference>
<dbReference type="InterPro" id="IPR055079">
    <property type="entry name" value="POP1_C"/>
</dbReference>
<evidence type="ECO:0000313" key="8">
    <source>
        <dbReference type="EMBL" id="SCZ97900.1"/>
    </source>
</evidence>
<dbReference type="STRING" id="289078.A0A2X0MUA3"/>
<keyword evidence="3" id="KW-0539">Nucleus</keyword>
<dbReference type="InterPro" id="IPR012590">
    <property type="entry name" value="POPLD_dom"/>
</dbReference>
<reference evidence="9" key="1">
    <citation type="submission" date="2016-10" db="EMBL/GenBank/DDBJ databases">
        <authorList>
            <person name="Jeantristanb JTB J.-T."/>
            <person name="Ricardo R."/>
        </authorList>
    </citation>
    <scope>NUCLEOTIDE SEQUENCE [LARGE SCALE GENOMIC DNA]</scope>
</reference>
<dbReference type="PANTHER" id="PTHR22731">
    <property type="entry name" value="RIBONUCLEASES P/MRP PROTEIN SUBUNIT POP1"/>
    <property type="match status" value="1"/>
</dbReference>
<feature type="domain" description="POPLD" evidence="6">
    <location>
        <begin position="534"/>
        <end position="623"/>
    </location>
</feature>
<protein>
    <submittedName>
        <fullName evidence="8">BZ3500_MvSof-1268-A1-R1_Chr3-3g06443 protein</fullName>
    </submittedName>
</protein>
<evidence type="ECO:0000256" key="4">
    <source>
        <dbReference type="SAM" id="MobiDB-lite"/>
    </source>
</evidence>
<gene>
    <name evidence="8" type="ORF">BZ3500_MVSOF-1268-A1-R1_CHR3-3G06443</name>
</gene>
<dbReference type="AlphaFoldDB" id="A0A2X0MUA3"/>